<evidence type="ECO:0000256" key="1">
    <source>
        <dbReference type="SAM" id="MobiDB-lite"/>
    </source>
</evidence>
<keyword evidence="2" id="KW-1185">Reference proteome</keyword>
<name>A0A914HRH0_GLORO</name>
<sequence>MEWGCISNMTQLYRQKVDEFGFDLYKRCQFHVGPSNDEITIKELTRFCRSPINKHLQPNSEISLKTKKTYNMKSKLRLTTIRTKKYVNDGQKFEDRASAEDTEGTSSAAIDETEAEEISSDSSEEFGGETGCLSLATQKLKRRKVSHDKAVAVPNISGGLSKWRQCYSDKYAFVEKSEKGIGYFYCRACNAHNKFQKIGERAINVHVTSNKHAECVRSLNRVAPMTAYVKRTTASEEKKAIAAECAFAFHSESFNLPSKRFPSHLSVRWLTLGRLCSTIVKQWPVIEAYFRSIEDAPKKLANIFAEDNHQRSLEHKYLLQFASFSLEQFNAANSATQAQSLTIFELDKNIAKFRRRFQSYFDEPFFGAETMDTLESFKKFYSDSLGYLDKWLGFLAEYEDFGWIAFEEISFDKICSFQKVLHGCTGRAGQPA</sequence>
<dbReference type="Proteomes" id="UP000887572">
    <property type="component" value="Unplaced"/>
</dbReference>
<evidence type="ECO:0000313" key="2">
    <source>
        <dbReference type="Proteomes" id="UP000887572"/>
    </source>
</evidence>
<accession>A0A914HRH0</accession>
<evidence type="ECO:0000313" key="3">
    <source>
        <dbReference type="WBParaSite" id="Gr19_v10_g3781.t3"/>
    </source>
</evidence>
<dbReference type="AlphaFoldDB" id="A0A914HRH0"/>
<proteinExistence type="predicted"/>
<organism evidence="2 3">
    <name type="scientific">Globodera rostochiensis</name>
    <name type="common">Golden nematode worm</name>
    <name type="synonym">Heterodera rostochiensis</name>
    <dbReference type="NCBI Taxonomy" id="31243"/>
    <lineage>
        <taxon>Eukaryota</taxon>
        <taxon>Metazoa</taxon>
        <taxon>Ecdysozoa</taxon>
        <taxon>Nematoda</taxon>
        <taxon>Chromadorea</taxon>
        <taxon>Rhabditida</taxon>
        <taxon>Tylenchina</taxon>
        <taxon>Tylenchomorpha</taxon>
        <taxon>Tylenchoidea</taxon>
        <taxon>Heteroderidae</taxon>
        <taxon>Heteroderinae</taxon>
        <taxon>Globodera</taxon>
    </lineage>
</organism>
<feature type="compositionally biased region" description="Acidic residues" evidence="1">
    <location>
        <begin position="111"/>
        <end position="127"/>
    </location>
</feature>
<feature type="region of interest" description="Disordered" evidence="1">
    <location>
        <begin position="92"/>
        <end position="128"/>
    </location>
</feature>
<dbReference type="WBParaSite" id="Gr19_v10_g3781.t3">
    <property type="protein sequence ID" value="Gr19_v10_g3781.t3"/>
    <property type="gene ID" value="Gr19_v10_g3781"/>
</dbReference>
<protein>
    <submittedName>
        <fullName evidence="3">Transposase</fullName>
    </submittedName>
</protein>
<reference evidence="3" key="1">
    <citation type="submission" date="2022-11" db="UniProtKB">
        <authorList>
            <consortium name="WormBaseParasite"/>
        </authorList>
    </citation>
    <scope>IDENTIFICATION</scope>
</reference>